<dbReference type="Proteomes" id="UP000806542">
    <property type="component" value="Unassembled WGS sequence"/>
</dbReference>
<proteinExistence type="predicted"/>
<dbReference type="InterPro" id="IPR000253">
    <property type="entry name" value="FHA_dom"/>
</dbReference>
<dbReference type="AlphaFoldDB" id="A0A9D5M0D4"/>
<evidence type="ECO:0000313" key="2">
    <source>
        <dbReference type="EMBL" id="MBE5040327.1"/>
    </source>
</evidence>
<organism evidence="2 3">
    <name type="scientific">Ructibacterium gallinarum</name>
    <dbReference type="NCBI Taxonomy" id="2779355"/>
    <lineage>
        <taxon>Bacteria</taxon>
        <taxon>Bacillati</taxon>
        <taxon>Bacillota</taxon>
        <taxon>Clostridia</taxon>
        <taxon>Eubacteriales</taxon>
        <taxon>Oscillospiraceae</taxon>
        <taxon>Ructibacterium</taxon>
    </lineage>
</organism>
<gene>
    <name evidence="2" type="ORF">INF28_07605</name>
</gene>
<protein>
    <submittedName>
        <fullName evidence="2">FHA domain-containing protein</fullName>
    </submittedName>
</protein>
<dbReference type="RefSeq" id="WP_226392879.1">
    <property type="nucleotide sequence ID" value="NZ_JADCKB010000014.1"/>
</dbReference>
<keyword evidence="3" id="KW-1185">Reference proteome</keyword>
<feature type="domain" description="FHA" evidence="1">
    <location>
        <begin position="105"/>
        <end position="158"/>
    </location>
</feature>
<comment type="caution">
    <text evidence="2">The sequence shown here is derived from an EMBL/GenBank/DDBJ whole genome shotgun (WGS) entry which is preliminary data.</text>
</comment>
<dbReference type="SUPFAM" id="SSF49879">
    <property type="entry name" value="SMAD/FHA domain"/>
    <property type="match status" value="1"/>
</dbReference>
<reference evidence="2" key="1">
    <citation type="submission" date="2020-10" db="EMBL/GenBank/DDBJ databases">
        <title>ChiBAC.</title>
        <authorList>
            <person name="Zenner C."/>
            <person name="Hitch T.C.A."/>
            <person name="Clavel T."/>
        </authorList>
    </citation>
    <scope>NUCLEOTIDE SEQUENCE</scope>
    <source>
        <strain evidence="2">DSM 107454</strain>
    </source>
</reference>
<evidence type="ECO:0000259" key="1">
    <source>
        <dbReference type="PROSITE" id="PS50006"/>
    </source>
</evidence>
<dbReference type="PROSITE" id="PS50006">
    <property type="entry name" value="FHA_DOMAIN"/>
    <property type="match status" value="1"/>
</dbReference>
<dbReference type="Gene3D" id="2.60.200.20">
    <property type="match status" value="1"/>
</dbReference>
<dbReference type="InterPro" id="IPR032030">
    <property type="entry name" value="YscD_cytoplasmic_dom"/>
</dbReference>
<dbReference type="Pfam" id="PF16697">
    <property type="entry name" value="Yop-YscD_cpl"/>
    <property type="match status" value="1"/>
</dbReference>
<dbReference type="CDD" id="cd00060">
    <property type="entry name" value="FHA"/>
    <property type="match status" value="1"/>
</dbReference>
<accession>A0A9D5M0D4</accession>
<dbReference type="InterPro" id="IPR008984">
    <property type="entry name" value="SMAD_FHA_dom_sf"/>
</dbReference>
<dbReference type="EMBL" id="JADCKB010000014">
    <property type="protein sequence ID" value="MBE5040327.1"/>
    <property type="molecule type" value="Genomic_DNA"/>
</dbReference>
<sequence>MAMKRCNNGHFYDDTKHSVCPFCGVQKIDISKTMPLKDAPSLHPQTPPMTPATEKTIAKGQAHANEGKTVGIMRSHLGFDPVVGWLVCIDGPDKGKDFRLKSEKNFIGRSSNMDVAISSDAGISRANHAVVSYNPRKNNFMLYPGESHSLVYLNSDEVCTPIQLNPGDCIEMGNTKLMFIPFCGEWFQWRND</sequence>
<name>A0A9D5M0D4_9FIRM</name>
<evidence type="ECO:0000313" key="3">
    <source>
        <dbReference type="Proteomes" id="UP000806542"/>
    </source>
</evidence>